<name>A0A671RDA1_9TELE</name>
<dbReference type="PROSITE" id="PS00472">
    <property type="entry name" value="SMALL_CYTOKINES_CC"/>
    <property type="match status" value="1"/>
</dbReference>
<keyword evidence="7" id="KW-1185">Reference proteome</keyword>
<dbReference type="InterPro" id="IPR001811">
    <property type="entry name" value="Chemokine_IL8-like_dom"/>
</dbReference>
<dbReference type="InterPro" id="IPR039809">
    <property type="entry name" value="Chemokine_b/g/d"/>
</dbReference>
<dbReference type="Proteomes" id="UP000472260">
    <property type="component" value="Unassembled WGS sequence"/>
</dbReference>
<evidence type="ECO:0000256" key="3">
    <source>
        <dbReference type="ARBA" id="ARBA00023157"/>
    </source>
</evidence>
<evidence type="ECO:0000259" key="5">
    <source>
        <dbReference type="SMART" id="SM00199"/>
    </source>
</evidence>
<feature type="domain" description="Chemokine interleukin-8-like" evidence="5">
    <location>
        <begin position="72"/>
        <end position="134"/>
    </location>
</feature>
<dbReference type="SUPFAM" id="SSF54117">
    <property type="entry name" value="Interleukin 8-like chemokines"/>
    <property type="match status" value="1"/>
</dbReference>
<dbReference type="Ensembl" id="ENSSANT00000086294.1">
    <property type="protein sequence ID" value="ENSSANP00000081200.1"/>
    <property type="gene ID" value="ENSSANG00000040343.1"/>
</dbReference>
<dbReference type="InterPro" id="IPR000827">
    <property type="entry name" value="Chemokine_CC_CS"/>
</dbReference>
<dbReference type="PANTHER" id="PTHR12015:SF108">
    <property type="entry name" value="C-C MOTIF CHEMOKINE 20"/>
    <property type="match status" value="1"/>
</dbReference>
<evidence type="ECO:0000256" key="4">
    <source>
        <dbReference type="RuleBase" id="RU361150"/>
    </source>
</evidence>
<reference evidence="6" key="2">
    <citation type="submission" date="2025-09" db="UniProtKB">
        <authorList>
            <consortium name="Ensembl"/>
        </authorList>
    </citation>
    <scope>IDENTIFICATION</scope>
</reference>
<keyword evidence="4" id="KW-0145">Chemotaxis</keyword>
<dbReference type="GO" id="GO:0005615">
    <property type="term" value="C:extracellular space"/>
    <property type="evidence" value="ECO:0007669"/>
    <property type="project" value="UniProtKB-KW"/>
</dbReference>
<evidence type="ECO:0000256" key="1">
    <source>
        <dbReference type="ARBA" id="ARBA00010868"/>
    </source>
</evidence>
<evidence type="ECO:0000313" key="7">
    <source>
        <dbReference type="Proteomes" id="UP000472260"/>
    </source>
</evidence>
<keyword evidence="2 4" id="KW-0202">Cytokine</keyword>
<dbReference type="InterPro" id="IPR036048">
    <property type="entry name" value="Interleukin_8-like_sf"/>
</dbReference>
<reference evidence="6" key="1">
    <citation type="submission" date="2025-08" db="UniProtKB">
        <authorList>
            <consortium name="Ensembl"/>
        </authorList>
    </citation>
    <scope>IDENTIFICATION</scope>
</reference>
<keyword evidence="3" id="KW-1015">Disulfide bond</keyword>
<keyword evidence="4" id="KW-0964">Secreted</keyword>
<dbReference type="GO" id="GO:0008009">
    <property type="term" value="F:chemokine activity"/>
    <property type="evidence" value="ECO:0007669"/>
    <property type="project" value="InterPro"/>
</dbReference>
<sequence length="199" mass="22805">LLLPLVSSCASHVFRFTANYIFVPRHFLFSYRCFQTTLEADTHSPVFPSLVPYRFFIYLLSRSLSEAQADLALDCCLTVSHKVIPKHVLLTYRKQFRVDGCPRDAVVFITRKDLNLCAPPAAEEHWVKETIKFLDTRLKKCKATKFHVCNSPQIHHSFTVLFPRSSSVVSDDIKLVAQQLVIVIARALQQVTFSFLVFI</sequence>
<comment type="subcellular location">
    <subcellularLocation>
        <location evidence="4">Secreted</location>
    </subcellularLocation>
</comment>
<organism evidence="6 7">
    <name type="scientific">Sinocyclocheilus anshuiensis</name>
    <dbReference type="NCBI Taxonomy" id="1608454"/>
    <lineage>
        <taxon>Eukaryota</taxon>
        <taxon>Metazoa</taxon>
        <taxon>Chordata</taxon>
        <taxon>Craniata</taxon>
        <taxon>Vertebrata</taxon>
        <taxon>Euteleostomi</taxon>
        <taxon>Actinopterygii</taxon>
        <taxon>Neopterygii</taxon>
        <taxon>Teleostei</taxon>
        <taxon>Ostariophysi</taxon>
        <taxon>Cypriniformes</taxon>
        <taxon>Cyprinidae</taxon>
        <taxon>Cyprininae</taxon>
        <taxon>Sinocyclocheilus</taxon>
    </lineage>
</organism>
<dbReference type="SMART" id="SM00199">
    <property type="entry name" value="SCY"/>
    <property type="match status" value="1"/>
</dbReference>
<evidence type="ECO:0000313" key="6">
    <source>
        <dbReference type="Ensembl" id="ENSSANP00000081200.1"/>
    </source>
</evidence>
<dbReference type="Gene3D" id="2.40.50.40">
    <property type="match status" value="1"/>
</dbReference>
<dbReference type="CDD" id="cd00272">
    <property type="entry name" value="Chemokine_CC"/>
    <property type="match status" value="1"/>
</dbReference>
<protein>
    <recommendedName>
        <fullName evidence="4">C-C motif chemokine</fullName>
    </recommendedName>
</protein>
<dbReference type="Pfam" id="PF00048">
    <property type="entry name" value="IL8"/>
    <property type="match status" value="1"/>
</dbReference>
<dbReference type="GO" id="GO:0006955">
    <property type="term" value="P:immune response"/>
    <property type="evidence" value="ECO:0007669"/>
    <property type="project" value="InterPro"/>
</dbReference>
<comment type="similarity">
    <text evidence="1 4">Belongs to the intercrine beta (chemokine CC) family.</text>
</comment>
<dbReference type="AlphaFoldDB" id="A0A671RDA1"/>
<dbReference type="PANTHER" id="PTHR12015">
    <property type="entry name" value="SMALL INDUCIBLE CYTOKINE A"/>
    <property type="match status" value="1"/>
</dbReference>
<accession>A0A671RDA1</accession>
<proteinExistence type="inferred from homology"/>
<evidence type="ECO:0000256" key="2">
    <source>
        <dbReference type="ARBA" id="ARBA00022514"/>
    </source>
</evidence>
<gene>
    <name evidence="6" type="primary">LOC107704652</name>
</gene>